<evidence type="ECO:0000256" key="2">
    <source>
        <dbReference type="ARBA" id="ARBA00022527"/>
    </source>
</evidence>
<feature type="active site" description="Proton acceptor" evidence="12">
    <location>
        <position position="147"/>
    </location>
</feature>
<evidence type="ECO:0000256" key="9">
    <source>
        <dbReference type="ARBA" id="ARBA00039612"/>
    </source>
</evidence>
<protein>
    <recommendedName>
        <fullName evidence="9">Cyclin-dependent kinase 2 homolog</fullName>
        <ecNumber evidence="1">2.7.11.23</ecNumber>
    </recommendedName>
    <alternativeName>
        <fullName evidence="10">Cell division control protein 2 homolog</fullName>
    </alternativeName>
    <alternativeName>
        <fullName evidence="11">cdc2-related kinase 2</fullName>
    </alternativeName>
</protein>
<proteinExistence type="predicted"/>
<feature type="binding site" evidence="13">
    <location>
        <position position="47"/>
    </location>
    <ligand>
        <name>ATP</name>
        <dbReference type="ChEBI" id="CHEBI:30616"/>
    </ligand>
</feature>
<evidence type="ECO:0000259" key="15">
    <source>
        <dbReference type="PROSITE" id="PS50011"/>
    </source>
</evidence>
<evidence type="ECO:0000313" key="16">
    <source>
        <dbReference type="EMBL" id="GIX62765.1"/>
    </source>
</evidence>
<dbReference type="InterPro" id="IPR011009">
    <property type="entry name" value="Kinase-like_dom_sf"/>
</dbReference>
<dbReference type="PROSITE" id="PS00107">
    <property type="entry name" value="PROTEIN_KINASE_ATP"/>
    <property type="match status" value="1"/>
</dbReference>
<feature type="binding site" evidence="14">
    <location>
        <position position="48"/>
    </location>
    <ligand>
        <name>ATP</name>
        <dbReference type="ChEBI" id="CHEBI:30616"/>
    </ligand>
</feature>
<dbReference type="GO" id="GO:0005524">
    <property type="term" value="F:ATP binding"/>
    <property type="evidence" value="ECO:0007669"/>
    <property type="project" value="UniProtKB-UniRule"/>
</dbReference>
<sequence length="367" mass="41206">MASSDSDNDSSALEKRFQPLGKHLGEGTYGTVSMFLDTLTGKHVAIKKVKNIAWKGERQVVGMVGIHFTTLRELKVMRELNHPNLMDLVAVFVSQGFINIVMELMAGDLKKVVDSKVRLNVAQQKCIMWQLLKGLEELHSHGFAHRDLSPANVFVTDGGVMKIADFGLARRCVYSPLMPPTSKRVHPADLDKYCVREKMTYRVVTLWYRSPELLLGAESYHSACDMWSAGCLFAEVLDQKPLFTGTNEIDQLGRIYKVLGTPSKTNWPGATKLKLYTPFTAEQPKPLDTIIKGHSAEAISLLQRMLTLDPHQRITAKEALAHEYFTTPPLMCKPEQLPFDFMKAKRGEVKVEAEVELKTEVKSEATE</sequence>
<dbReference type="Pfam" id="PF00069">
    <property type="entry name" value="Pkinase"/>
    <property type="match status" value="1"/>
</dbReference>
<dbReference type="PANTHER" id="PTHR24056">
    <property type="entry name" value="CELL DIVISION PROTEIN KINASE"/>
    <property type="match status" value="1"/>
</dbReference>
<dbReference type="CDD" id="cd07841">
    <property type="entry name" value="STKc_CDK7"/>
    <property type="match status" value="1"/>
</dbReference>
<dbReference type="GeneID" id="94194246"/>
<dbReference type="InterPro" id="IPR000719">
    <property type="entry name" value="Prot_kinase_dom"/>
</dbReference>
<dbReference type="Proteomes" id="UP001497744">
    <property type="component" value="Unassembled WGS sequence"/>
</dbReference>
<gene>
    <name evidence="16" type="ORF">BcabD6B2_22000</name>
</gene>
<organism evidence="16 17">
    <name type="scientific">Babesia caballi</name>
    <dbReference type="NCBI Taxonomy" id="5871"/>
    <lineage>
        <taxon>Eukaryota</taxon>
        <taxon>Sar</taxon>
        <taxon>Alveolata</taxon>
        <taxon>Apicomplexa</taxon>
        <taxon>Aconoidasida</taxon>
        <taxon>Piroplasmida</taxon>
        <taxon>Babesiidae</taxon>
        <taxon>Babesia</taxon>
    </lineage>
</organism>
<dbReference type="InterPro" id="IPR050108">
    <property type="entry name" value="CDK"/>
</dbReference>
<dbReference type="AlphaFoldDB" id="A0AAV4LSL2"/>
<evidence type="ECO:0000256" key="5">
    <source>
        <dbReference type="ARBA" id="ARBA00022741"/>
    </source>
</evidence>
<evidence type="ECO:0000256" key="12">
    <source>
        <dbReference type="PIRSR" id="PIRSR637770-1"/>
    </source>
</evidence>
<dbReference type="InterPro" id="IPR017441">
    <property type="entry name" value="Protein_kinase_ATP_BS"/>
</dbReference>
<keyword evidence="5 13" id="KW-0547">Nucleotide-binding</keyword>
<dbReference type="Gene3D" id="3.30.200.20">
    <property type="entry name" value="Phosphorylase Kinase, domain 1"/>
    <property type="match status" value="1"/>
</dbReference>
<dbReference type="GO" id="GO:0070985">
    <property type="term" value="C:transcription factor TFIIK complex"/>
    <property type="evidence" value="ECO:0007669"/>
    <property type="project" value="InterPro"/>
</dbReference>
<evidence type="ECO:0000256" key="10">
    <source>
        <dbReference type="ARBA" id="ARBA00041902"/>
    </source>
</evidence>
<evidence type="ECO:0000256" key="8">
    <source>
        <dbReference type="ARBA" id="ARBA00038543"/>
    </source>
</evidence>
<dbReference type="GO" id="GO:0008353">
    <property type="term" value="F:RNA polymerase II CTD heptapeptide repeat kinase activity"/>
    <property type="evidence" value="ECO:0007669"/>
    <property type="project" value="UniProtKB-EC"/>
</dbReference>
<evidence type="ECO:0000256" key="3">
    <source>
        <dbReference type="ARBA" id="ARBA00022553"/>
    </source>
</evidence>
<comment type="subunit">
    <text evidence="8">May form a complex composed of at least the catalytic subunit CRK2 and a cyclin.</text>
</comment>
<dbReference type="PANTHER" id="PTHR24056:SF107">
    <property type="entry name" value="CYCLIN-DEPENDENT KINASE 11A-RELATED"/>
    <property type="match status" value="1"/>
</dbReference>
<feature type="domain" description="Protein kinase" evidence="15">
    <location>
        <begin position="18"/>
        <end position="325"/>
    </location>
</feature>
<evidence type="ECO:0000256" key="14">
    <source>
        <dbReference type="PROSITE-ProRule" id="PRU10141"/>
    </source>
</evidence>
<dbReference type="FunFam" id="1.10.510.10:FF:000624">
    <property type="entry name" value="Mitogen-activated protein kinase"/>
    <property type="match status" value="1"/>
</dbReference>
<dbReference type="EMBL" id="BPLF01000002">
    <property type="protein sequence ID" value="GIX62765.1"/>
    <property type="molecule type" value="Genomic_DNA"/>
</dbReference>
<evidence type="ECO:0000313" key="17">
    <source>
        <dbReference type="Proteomes" id="UP001497744"/>
    </source>
</evidence>
<dbReference type="EC" id="2.7.11.23" evidence="1"/>
<evidence type="ECO:0000256" key="4">
    <source>
        <dbReference type="ARBA" id="ARBA00022679"/>
    </source>
</evidence>
<dbReference type="GO" id="GO:0007346">
    <property type="term" value="P:regulation of mitotic cell cycle"/>
    <property type="evidence" value="ECO:0007669"/>
    <property type="project" value="TreeGrafter"/>
</dbReference>
<dbReference type="RefSeq" id="XP_067714834.1">
    <property type="nucleotide sequence ID" value="XM_067858733.1"/>
</dbReference>
<evidence type="ECO:0000256" key="7">
    <source>
        <dbReference type="ARBA" id="ARBA00022840"/>
    </source>
</evidence>
<keyword evidence="3" id="KW-0597">Phosphoprotein</keyword>
<keyword evidence="2" id="KW-0723">Serine/threonine-protein kinase</keyword>
<dbReference type="SUPFAM" id="SSF56112">
    <property type="entry name" value="Protein kinase-like (PK-like)"/>
    <property type="match status" value="1"/>
</dbReference>
<dbReference type="InterPro" id="IPR037770">
    <property type="entry name" value="CDK7"/>
</dbReference>
<keyword evidence="17" id="KW-1185">Reference proteome</keyword>
<keyword evidence="6 16" id="KW-0418">Kinase</keyword>
<feature type="binding site" evidence="13">
    <location>
        <begin position="24"/>
        <end position="32"/>
    </location>
    <ligand>
        <name>ATP</name>
        <dbReference type="ChEBI" id="CHEBI:30616"/>
    </ligand>
</feature>
<reference evidence="16 17" key="1">
    <citation type="submission" date="2021-06" db="EMBL/GenBank/DDBJ databases">
        <title>Genome sequence of Babesia caballi.</title>
        <authorList>
            <person name="Yamagishi J."/>
            <person name="Kidaka T."/>
            <person name="Ochi A."/>
        </authorList>
    </citation>
    <scope>NUCLEOTIDE SEQUENCE [LARGE SCALE GENOMIC DNA]</scope>
    <source>
        <strain evidence="16">USDA-D6B2</strain>
    </source>
</reference>
<evidence type="ECO:0000256" key="6">
    <source>
        <dbReference type="ARBA" id="ARBA00022777"/>
    </source>
</evidence>
<comment type="caution">
    <text evidence="16">The sequence shown here is derived from an EMBL/GenBank/DDBJ whole genome shotgun (WGS) entry which is preliminary data.</text>
</comment>
<accession>A0AAV4LSL2</accession>
<name>A0AAV4LSL2_BABCB</name>
<keyword evidence="7 13" id="KW-0067">ATP-binding</keyword>
<keyword evidence="4" id="KW-0808">Transferase</keyword>
<dbReference type="PROSITE" id="PS50011">
    <property type="entry name" value="PROTEIN_KINASE_DOM"/>
    <property type="match status" value="1"/>
</dbReference>
<dbReference type="Gene3D" id="1.10.510.10">
    <property type="entry name" value="Transferase(Phosphotransferase) domain 1"/>
    <property type="match status" value="1"/>
</dbReference>
<evidence type="ECO:0000256" key="11">
    <source>
        <dbReference type="ARBA" id="ARBA00042858"/>
    </source>
</evidence>
<evidence type="ECO:0000256" key="13">
    <source>
        <dbReference type="PIRSR" id="PIRSR637770-2"/>
    </source>
</evidence>
<evidence type="ECO:0000256" key="1">
    <source>
        <dbReference type="ARBA" id="ARBA00012409"/>
    </source>
</evidence>